<feature type="region of interest" description="Disordered" evidence="1">
    <location>
        <begin position="183"/>
        <end position="270"/>
    </location>
</feature>
<name>A0A8S3T0M4_MYTED</name>
<dbReference type="EMBL" id="CAJPWZ010001945">
    <property type="protein sequence ID" value="CAG2226876.1"/>
    <property type="molecule type" value="Genomic_DNA"/>
</dbReference>
<feature type="region of interest" description="Disordered" evidence="1">
    <location>
        <begin position="328"/>
        <end position="348"/>
    </location>
</feature>
<feature type="compositionally biased region" description="Basic and acidic residues" evidence="1">
    <location>
        <begin position="240"/>
        <end position="249"/>
    </location>
</feature>
<evidence type="ECO:0000313" key="2">
    <source>
        <dbReference type="EMBL" id="CAG2226876.1"/>
    </source>
</evidence>
<keyword evidence="3" id="KW-1185">Reference proteome</keyword>
<dbReference type="AlphaFoldDB" id="A0A8S3T0M4"/>
<organism evidence="2 3">
    <name type="scientific">Mytilus edulis</name>
    <name type="common">Blue mussel</name>
    <dbReference type="NCBI Taxonomy" id="6550"/>
    <lineage>
        <taxon>Eukaryota</taxon>
        <taxon>Metazoa</taxon>
        <taxon>Spiralia</taxon>
        <taxon>Lophotrochozoa</taxon>
        <taxon>Mollusca</taxon>
        <taxon>Bivalvia</taxon>
        <taxon>Autobranchia</taxon>
        <taxon>Pteriomorphia</taxon>
        <taxon>Mytilida</taxon>
        <taxon>Mytiloidea</taxon>
        <taxon>Mytilidae</taxon>
        <taxon>Mytilinae</taxon>
        <taxon>Mytilus</taxon>
    </lineage>
</organism>
<proteinExistence type="predicted"/>
<feature type="compositionally biased region" description="Polar residues" evidence="1">
    <location>
        <begin position="211"/>
        <end position="221"/>
    </location>
</feature>
<reference evidence="2" key="1">
    <citation type="submission" date="2021-03" db="EMBL/GenBank/DDBJ databases">
        <authorList>
            <person name="Bekaert M."/>
        </authorList>
    </citation>
    <scope>NUCLEOTIDE SEQUENCE</scope>
</reference>
<gene>
    <name evidence="2" type="ORF">MEDL_39908</name>
</gene>
<dbReference type="OrthoDB" id="6075236at2759"/>
<evidence type="ECO:0000256" key="1">
    <source>
        <dbReference type="SAM" id="MobiDB-lite"/>
    </source>
</evidence>
<feature type="compositionally biased region" description="Polar residues" evidence="1">
    <location>
        <begin position="8"/>
        <end position="22"/>
    </location>
</feature>
<comment type="caution">
    <text evidence="2">The sequence shown here is derived from an EMBL/GenBank/DDBJ whole genome shotgun (WGS) entry which is preliminary data.</text>
</comment>
<protein>
    <submittedName>
        <fullName evidence="2">Uncharacterized protein</fullName>
    </submittedName>
</protein>
<dbReference type="Proteomes" id="UP000683360">
    <property type="component" value="Unassembled WGS sequence"/>
</dbReference>
<feature type="compositionally biased region" description="Polar residues" evidence="1">
    <location>
        <begin position="250"/>
        <end position="260"/>
    </location>
</feature>
<evidence type="ECO:0000313" key="3">
    <source>
        <dbReference type="Proteomes" id="UP000683360"/>
    </source>
</evidence>
<sequence>MKEAGSDLMNQFSVDDSNSNGEAENAPIPLPDLPTALPSDVLDKNNEDDQHDKPNIILPVHVDLTSTWKVCTNAMDAVHDEIPAHDATVTNTCVIPVPSAEVLTVIKGLLRNDVQDYLKAVIAWSARQHPCSERKEYINLSGTCTVDDRQNNLETMNEENLPSATNFLDDSFNYTSALNESDITPLVRRSPRKPNRPTEGERQNIYPIETASCSYESQPSKSAVAETLRRSPRKNNLTETQKKSSERQQVDISDSHQSIAPETVPPRSDNVIKDGKMVKLLESHDILVDKDLLRNAISAAKKSQKVGYTLCYKLLSGMFSIPELANSRGQGIGKRKEGDIRPPLKRKQ</sequence>
<feature type="compositionally biased region" description="Basic and acidic residues" evidence="1">
    <location>
        <begin position="41"/>
        <end position="54"/>
    </location>
</feature>
<feature type="region of interest" description="Disordered" evidence="1">
    <location>
        <begin position="1"/>
        <end position="54"/>
    </location>
</feature>
<accession>A0A8S3T0M4</accession>